<dbReference type="Gene3D" id="2.70.98.30">
    <property type="entry name" value="Golgi alpha-mannosidase II, domain 4"/>
    <property type="match status" value="1"/>
</dbReference>
<keyword evidence="13" id="KW-1185">Reference proteome</keyword>
<feature type="chain" id="PRO_5013023083" description="glucan endo-1,3-beta-D-glucosidase" evidence="9">
    <location>
        <begin position="18"/>
        <end position="706"/>
    </location>
</feature>
<dbReference type="PANTHER" id="PTHR31983">
    <property type="entry name" value="ENDO-1,3(4)-BETA-GLUCANASE 1"/>
    <property type="match status" value="1"/>
</dbReference>
<dbReference type="Proteomes" id="UP000187455">
    <property type="component" value="Unassembled WGS sequence"/>
</dbReference>
<dbReference type="InterPro" id="IPR040720">
    <property type="entry name" value="GH81_C"/>
</dbReference>
<keyword evidence="4" id="KW-0378">Hydrolase</keyword>
<evidence type="ECO:0000256" key="2">
    <source>
        <dbReference type="ARBA" id="ARBA00010730"/>
    </source>
</evidence>
<dbReference type="Pfam" id="PF03639">
    <property type="entry name" value="Glyco_hydro_81"/>
    <property type="match status" value="1"/>
</dbReference>
<proteinExistence type="inferred from homology"/>
<dbReference type="Pfam" id="PF17652">
    <property type="entry name" value="Glyco_hydro81C"/>
    <property type="match status" value="1"/>
</dbReference>
<dbReference type="EC" id="3.2.1.39" evidence="3"/>
<dbReference type="GO" id="GO:0052861">
    <property type="term" value="F:endo-1,3(4)-beta-glucanase activity"/>
    <property type="evidence" value="ECO:0007669"/>
    <property type="project" value="InterPro"/>
</dbReference>
<comment type="caution">
    <text evidence="12">The sequence shown here is derived from an EMBL/GenBank/DDBJ whole genome shotgun (WGS) entry which is preliminary data.</text>
</comment>
<reference evidence="12 13" key="1">
    <citation type="journal article" date="2016" name="Mol. Biol. Evol.">
        <title>Genome-Wide Survey of Gut Fungi (Harpellales) Reveals the First Horizontally Transferred Ubiquitin Gene from a Mosquito Host.</title>
        <authorList>
            <person name="Wang Y."/>
            <person name="White M.M."/>
            <person name="Kvist S."/>
            <person name="Moncalvo J.M."/>
        </authorList>
    </citation>
    <scope>NUCLEOTIDE SEQUENCE [LARGE SCALE GENOMIC DNA]</scope>
    <source>
        <strain evidence="12 13">ALG-7-W6</strain>
    </source>
</reference>
<comment type="similarity">
    <text evidence="2">Belongs to the glycosyl hydrolase 81 family.</text>
</comment>
<dbReference type="PANTHER" id="PTHR31983:SF0">
    <property type="entry name" value="GLUCAN ENDO-1,3-BETA-D-GLUCOSIDASE 2"/>
    <property type="match status" value="1"/>
</dbReference>
<dbReference type="InterPro" id="IPR005200">
    <property type="entry name" value="Endo-beta-glucanase"/>
</dbReference>
<evidence type="ECO:0000256" key="1">
    <source>
        <dbReference type="ARBA" id="ARBA00000382"/>
    </source>
</evidence>
<evidence type="ECO:0000313" key="13">
    <source>
        <dbReference type="Proteomes" id="UP000187455"/>
    </source>
</evidence>
<dbReference type="InterPro" id="IPR040451">
    <property type="entry name" value="GH81_N"/>
</dbReference>
<dbReference type="EMBL" id="LSSL01006677">
    <property type="protein sequence ID" value="OLY78338.1"/>
    <property type="molecule type" value="Genomic_DNA"/>
</dbReference>
<evidence type="ECO:0000256" key="5">
    <source>
        <dbReference type="ARBA" id="ARBA00023277"/>
    </source>
</evidence>
<keyword evidence="9" id="KW-0732">Signal</keyword>
<dbReference type="OrthoDB" id="4473401at2759"/>
<accession>A0A1R0GN83</accession>
<feature type="domain" description="Glycosyl hydrolase family 81 N-terminal" evidence="10">
    <location>
        <begin position="62"/>
        <end position="339"/>
    </location>
</feature>
<dbReference type="GO" id="GO:0071555">
    <property type="term" value="P:cell wall organization"/>
    <property type="evidence" value="ECO:0007669"/>
    <property type="project" value="UniProtKB-KW"/>
</dbReference>
<evidence type="ECO:0000256" key="6">
    <source>
        <dbReference type="ARBA" id="ARBA00023295"/>
    </source>
</evidence>
<evidence type="ECO:0000256" key="9">
    <source>
        <dbReference type="SAM" id="SignalP"/>
    </source>
</evidence>
<evidence type="ECO:0000256" key="8">
    <source>
        <dbReference type="ARBA" id="ARBA00023326"/>
    </source>
</evidence>
<keyword evidence="6" id="KW-0326">Glycosidase</keyword>
<dbReference type="GO" id="GO:0000272">
    <property type="term" value="P:polysaccharide catabolic process"/>
    <property type="evidence" value="ECO:0007669"/>
    <property type="project" value="UniProtKB-KW"/>
</dbReference>
<evidence type="ECO:0000259" key="10">
    <source>
        <dbReference type="Pfam" id="PF03639"/>
    </source>
</evidence>
<evidence type="ECO:0000256" key="4">
    <source>
        <dbReference type="ARBA" id="ARBA00022801"/>
    </source>
</evidence>
<feature type="signal peptide" evidence="9">
    <location>
        <begin position="1"/>
        <end position="17"/>
    </location>
</feature>
<protein>
    <recommendedName>
        <fullName evidence="3">glucan endo-1,3-beta-D-glucosidase</fullName>
        <ecNumber evidence="3">3.2.1.39</ecNumber>
    </recommendedName>
</protein>
<keyword evidence="7" id="KW-0961">Cell wall biogenesis/degradation</keyword>
<evidence type="ECO:0000256" key="7">
    <source>
        <dbReference type="ARBA" id="ARBA00023316"/>
    </source>
</evidence>
<feature type="domain" description="Glycosyl hydrolase family 81 C-terminal" evidence="11">
    <location>
        <begin position="374"/>
        <end position="699"/>
    </location>
</feature>
<evidence type="ECO:0000313" key="12">
    <source>
        <dbReference type="EMBL" id="OLY78338.1"/>
    </source>
</evidence>
<comment type="catalytic activity">
    <reaction evidence="1">
        <text>Hydrolysis of (1-&gt;3)-beta-D-glucosidic linkages in (1-&gt;3)-beta-D-glucans.</text>
        <dbReference type="EC" id="3.2.1.39"/>
    </reaction>
</comment>
<keyword evidence="8" id="KW-0624">Polysaccharide degradation</keyword>
<dbReference type="GO" id="GO:0042973">
    <property type="term" value="F:glucan endo-1,3-beta-D-glucosidase activity"/>
    <property type="evidence" value="ECO:0007669"/>
    <property type="project" value="UniProtKB-EC"/>
</dbReference>
<name>A0A1R0GN83_9FUNG</name>
<dbReference type="AlphaFoldDB" id="A0A1R0GN83"/>
<organism evidence="12 13">
    <name type="scientific">Smittium mucronatum</name>
    <dbReference type="NCBI Taxonomy" id="133383"/>
    <lineage>
        <taxon>Eukaryota</taxon>
        <taxon>Fungi</taxon>
        <taxon>Fungi incertae sedis</taxon>
        <taxon>Zoopagomycota</taxon>
        <taxon>Kickxellomycotina</taxon>
        <taxon>Harpellomycetes</taxon>
        <taxon>Harpellales</taxon>
        <taxon>Legeriomycetaceae</taxon>
        <taxon>Smittium</taxon>
    </lineage>
</organism>
<evidence type="ECO:0000259" key="11">
    <source>
        <dbReference type="Pfam" id="PF17652"/>
    </source>
</evidence>
<keyword evidence="5" id="KW-0119">Carbohydrate metabolism</keyword>
<evidence type="ECO:0000256" key="3">
    <source>
        <dbReference type="ARBA" id="ARBA00012780"/>
    </source>
</evidence>
<sequence>MKILNLIILGWIPTSLASNAFTNITRVINDNHLLARSISLTFKSPFTRKESKNKPSKLWGDIKGPYPTNKWWLNLVMGSGNGNIFPYPYTVSTNDDGVSFAQGEIITEGSKTRISETNSKWIAGCQSGFESRKVQRYDDLTVDMVFESFLDGKRSSMTSYIMKGSPYMSFFYKSIPPKLTYYGSSLKSLEQKDGNKKSFIVNLTNGEQWAIFSSKNLDLILDNGAVGSTILYSNQDNFSGFIRMAIIPKDKPETSFQTLLSHSNAIPISGSVQFNDNSIIHNYRVFPESQKQNLLILSLIHHREYLENPKYADGLGEYKTLRGNMLGVVGNTWKLVYSETSGKAVDSIHKRTIPEKYANLIISSLIDEDIFKVHDPQSKNLYFKGKQLARLARLVLIAEQLGQTVRKNQIISEMKIYFDKFFGYQTANPLYYDHTWGGLCSKDGLENSEADFGNGIYNDHNFHYGYYCYALYSIIKSDGIQNHWVQSHLEKIKFLVMEFTSYSNNRYFTKFRHMDFYDGNSWVNGFFVFDNSRNTESTSESVNAYYSAYLLYSCLGMEEDAHITDLLLTSEIISAQKYWQIKDDSVYKQPFTGNKVVGVLWENSAEYTTWFGNNPEYIYGIQMIPFTPISFKLLKKEWLQNAWPTIKQRTLAPGKYISQEWEGIIKMAGALVDDSINENDFNYLRNYDDGNSKTNALWWTFNCKYY</sequence>
<dbReference type="PROSITE" id="PS52008">
    <property type="entry name" value="GH81"/>
    <property type="match status" value="1"/>
</dbReference>
<gene>
    <name evidence="12" type="ORF">AYI68_g7609</name>
</gene>